<name>A0A427XYT7_9TREE</name>
<keyword evidence="1" id="KW-0732">Signal</keyword>
<sequence length="410" mass="44274">MLALAALVAILPALTLAKPVDLAQRNPSKRYTGVLIKANRDGLCISVNGGTQKAVYADGTAVVSIPCSQATTWDINPGSGSVLVSGHNGFALDAGTNPTNNGPLKIWTSYPGLMQQTWYYTGDDRIAITGGTQCLDEGPNGIQTYQCTTGNTNQTRAHYHLELRLLPNRDLDQFLFLRFVDSFGVTPNIPTGKVYPDPPVGGGQRLHPYGRDDLCLSALGGAPQVGSEVEITYCFDNNDPNSKAQLWDVPAKGATGPVRIINTDLCLDAGNNPGNGSGLKVWTCYDGLIQQTWKRGAGNSNTFGLSNVPRRRARFHRPEPPPLFGTRERPDLAVLEQRRCPAGVLHAIVGAGHPEPYHATTTTIPITTARSLALPRCASTDMSDGEERARTTLRRSKIPRIDARTMTRPH</sequence>
<evidence type="ECO:0000256" key="1">
    <source>
        <dbReference type="SAM" id="SignalP"/>
    </source>
</evidence>
<evidence type="ECO:0000313" key="3">
    <source>
        <dbReference type="EMBL" id="RSH84048.1"/>
    </source>
</evidence>
<dbReference type="InterPro" id="IPR035992">
    <property type="entry name" value="Ricin_B-like_lectins"/>
</dbReference>
<dbReference type="AlphaFoldDB" id="A0A427XYT7"/>
<dbReference type="Gene3D" id="2.80.10.50">
    <property type="match status" value="2"/>
</dbReference>
<dbReference type="InterPro" id="IPR000772">
    <property type="entry name" value="Ricin_B_lectin"/>
</dbReference>
<comment type="caution">
    <text evidence="3">The sequence shown here is derived from an EMBL/GenBank/DDBJ whole genome shotgun (WGS) entry which is preliminary data.</text>
</comment>
<feature type="chain" id="PRO_5019052126" description="Ricin B lectin domain-containing protein" evidence="1">
    <location>
        <begin position="18"/>
        <end position="410"/>
    </location>
</feature>
<evidence type="ECO:0000313" key="4">
    <source>
        <dbReference type="Proteomes" id="UP000279259"/>
    </source>
</evidence>
<proteinExistence type="predicted"/>
<dbReference type="SUPFAM" id="SSF50370">
    <property type="entry name" value="Ricin B-like lectins"/>
    <property type="match status" value="2"/>
</dbReference>
<keyword evidence="4" id="KW-1185">Reference proteome</keyword>
<organism evidence="3 4">
    <name type="scientific">Saitozyma podzolica</name>
    <dbReference type="NCBI Taxonomy" id="1890683"/>
    <lineage>
        <taxon>Eukaryota</taxon>
        <taxon>Fungi</taxon>
        <taxon>Dikarya</taxon>
        <taxon>Basidiomycota</taxon>
        <taxon>Agaricomycotina</taxon>
        <taxon>Tremellomycetes</taxon>
        <taxon>Tremellales</taxon>
        <taxon>Trimorphomycetaceae</taxon>
        <taxon>Saitozyma</taxon>
    </lineage>
</organism>
<dbReference type="CDD" id="cd00161">
    <property type="entry name" value="beta-trefoil_Ricin-like"/>
    <property type="match status" value="2"/>
</dbReference>
<evidence type="ECO:0000259" key="2">
    <source>
        <dbReference type="Pfam" id="PF00652"/>
    </source>
</evidence>
<feature type="domain" description="Ricin B lectin" evidence="2">
    <location>
        <begin position="211"/>
        <end position="296"/>
    </location>
</feature>
<dbReference type="EMBL" id="RSCD01000022">
    <property type="protein sequence ID" value="RSH84048.1"/>
    <property type="molecule type" value="Genomic_DNA"/>
</dbReference>
<feature type="domain" description="Ricin B lectin" evidence="2">
    <location>
        <begin position="36"/>
        <end position="154"/>
    </location>
</feature>
<gene>
    <name evidence="3" type="ORF">EHS25_005293</name>
</gene>
<reference evidence="3 4" key="1">
    <citation type="submission" date="2018-11" db="EMBL/GenBank/DDBJ databases">
        <title>Genome sequence of Saitozyma podzolica DSM 27192.</title>
        <authorList>
            <person name="Aliyu H."/>
            <person name="Gorte O."/>
            <person name="Ochsenreither K."/>
        </authorList>
    </citation>
    <scope>NUCLEOTIDE SEQUENCE [LARGE SCALE GENOMIC DNA]</scope>
    <source>
        <strain evidence="3 4">DSM 27192</strain>
    </source>
</reference>
<protein>
    <recommendedName>
        <fullName evidence="2">Ricin B lectin domain-containing protein</fullName>
    </recommendedName>
</protein>
<accession>A0A427XYT7</accession>
<feature type="signal peptide" evidence="1">
    <location>
        <begin position="1"/>
        <end position="17"/>
    </location>
</feature>
<dbReference type="PROSITE" id="PS50231">
    <property type="entry name" value="RICIN_B_LECTIN"/>
    <property type="match status" value="2"/>
</dbReference>
<dbReference type="STRING" id="1890683.A0A427XYT7"/>
<dbReference type="Proteomes" id="UP000279259">
    <property type="component" value="Unassembled WGS sequence"/>
</dbReference>
<dbReference type="Pfam" id="PF00652">
    <property type="entry name" value="Ricin_B_lectin"/>
    <property type="match status" value="2"/>
</dbReference>
<dbReference type="OrthoDB" id="6770063at2759"/>